<reference evidence="2 3" key="1">
    <citation type="submission" date="2022-10" db="EMBL/GenBank/DDBJ databases">
        <title>Identification of biosynthetic pathway for the production of the potent trypsin inhibitor radiosumin.</title>
        <authorList>
            <person name="Fewer D.P."/>
            <person name="Delbaje E."/>
            <person name="Ouyang X."/>
            <person name="Agostino P.D."/>
            <person name="Wahlsten M."/>
            <person name="Jokela J."/>
            <person name="Permi P."/>
            <person name="Haapaniemi E."/>
            <person name="Koistinen H."/>
        </authorList>
    </citation>
    <scope>NUCLEOTIDE SEQUENCE [LARGE SCALE GENOMIC DNA]</scope>
    <source>
        <strain evidence="2 3">NIES-515</strain>
    </source>
</reference>
<dbReference type="Pfam" id="PF14518">
    <property type="entry name" value="Haem_oxygenas_2"/>
    <property type="match status" value="1"/>
</dbReference>
<dbReference type="PANTHER" id="PTHR40279">
    <property type="entry name" value="PQQC-LIKE PROTEIN"/>
    <property type="match status" value="1"/>
</dbReference>
<keyword evidence="3" id="KW-1185">Reference proteome</keyword>
<evidence type="ECO:0000313" key="3">
    <source>
        <dbReference type="Proteomes" id="UP001526143"/>
    </source>
</evidence>
<gene>
    <name evidence="2" type="ORF">OGM63_19275</name>
</gene>
<dbReference type="Gene3D" id="1.20.910.10">
    <property type="entry name" value="Heme oxygenase-like"/>
    <property type="match status" value="1"/>
</dbReference>
<dbReference type="EMBL" id="JAOWRF010000276">
    <property type="protein sequence ID" value="MCV3215628.1"/>
    <property type="molecule type" value="Genomic_DNA"/>
</dbReference>
<accession>A0ABT3B2M9</accession>
<dbReference type="SUPFAM" id="SSF48613">
    <property type="entry name" value="Heme oxygenase-like"/>
    <property type="match status" value="1"/>
</dbReference>
<proteinExistence type="predicted"/>
<dbReference type="SMART" id="SM01236">
    <property type="entry name" value="Haem_oxygenase_2"/>
    <property type="match status" value="1"/>
</dbReference>
<comment type="caution">
    <text evidence="2">The sequence shown here is derived from an EMBL/GenBank/DDBJ whole genome shotgun (WGS) entry which is preliminary data.</text>
</comment>
<protein>
    <submittedName>
        <fullName evidence="2">Iron-containing redox enzyme family protein</fullName>
    </submittedName>
</protein>
<evidence type="ECO:0000313" key="2">
    <source>
        <dbReference type="EMBL" id="MCV3215628.1"/>
    </source>
</evidence>
<evidence type="ECO:0000256" key="1">
    <source>
        <dbReference type="ARBA" id="ARBA00023002"/>
    </source>
</evidence>
<name>A0ABT3B2M9_9CYAN</name>
<sequence>MSRILSNQQSDGLSATRCAFTKCPEGNANTSGERVADLKPSFPIPQHPEEALTLSQRVAYLLSDVHHLLPEATTILNALHCDLPVTLHSAFDDEEPMALLDVHKTLYEIYEVSLSHPLSPVCLHEHSPWLLTIRNEIETAWLNYELPRIQKKLPSESEAKHPELLCAWFIEQAQRESDIDRCFLNFLRNQASIEQFNLFILSDATLNYRFSDALALAQLHFSETVKAEIANNMWDECGRGVANKSHTRLFTLMLASLGLQQPKFPIWEDWHPYAGHNLYFCFGLNRKHYFKGLGSLTMPELFDPNRNRAVVAGLERLYFDARVKCEYFYNHIEVEEEHGSHWLSRVILPIIEVQPEAGIELAIGGALRMEAMRHYNEYLALQFGLLKKISTV</sequence>
<dbReference type="InterPro" id="IPR016084">
    <property type="entry name" value="Haem_Oase-like_multi-hlx"/>
</dbReference>
<dbReference type="PANTHER" id="PTHR40279:SF3">
    <property type="entry name" value="4-AMINOBENZOATE SYNTHASE"/>
    <property type="match status" value="1"/>
</dbReference>
<organism evidence="2 3">
    <name type="scientific">Plectonema radiosum NIES-515</name>
    <dbReference type="NCBI Taxonomy" id="2986073"/>
    <lineage>
        <taxon>Bacteria</taxon>
        <taxon>Bacillati</taxon>
        <taxon>Cyanobacteriota</taxon>
        <taxon>Cyanophyceae</taxon>
        <taxon>Oscillatoriophycideae</taxon>
        <taxon>Oscillatoriales</taxon>
        <taxon>Microcoleaceae</taxon>
        <taxon>Plectonema</taxon>
    </lineage>
</organism>
<dbReference type="InterPro" id="IPR039068">
    <property type="entry name" value="PqqC-like"/>
</dbReference>
<keyword evidence="1" id="KW-0560">Oxidoreductase</keyword>
<dbReference type="RefSeq" id="WP_263747274.1">
    <property type="nucleotide sequence ID" value="NZ_JAOWRF010000276.1"/>
</dbReference>
<dbReference type="Proteomes" id="UP001526143">
    <property type="component" value="Unassembled WGS sequence"/>
</dbReference>